<dbReference type="SUPFAM" id="SSF52317">
    <property type="entry name" value="Class I glutamine amidotransferase-like"/>
    <property type="match status" value="1"/>
</dbReference>
<dbReference type="RefSeq" id="WP_200132388.1">
    <property type="nucleotide sequence ID" value="NZ_JAEHOI010000007.1"/>
</dbReference>
<keyword evidence="2" id="KW-1185">Reference proteome</keyword>
<dbReference type="CDD" id="cd03145">
    <property type="entry name" value="GAT1_cyanophycinase"/>
    <property type="match status" value="1"/>
</dbReference>
<dbReference type="InterPro" id="IPR029062">
    <property type="entry name" value="Class_I_gatase-like"/>
</dbReference>
<name>A0A934QCP2_9MICO</name>
<dbReference type="Proteomes" id="UP000618733">
    <property type="component" value="Unassembled WGS sequence"/>
</dbReference>
<proteinExistence type="predicted"/>
<gene>
    <name evidence="1" type="ORF">JD292_08885</name>
</gene>
<dbReference type="Gene3D" id="3.40.50.880">
    <property type="match status" value="1"/>
</dbReference>
<evidence type="ECO:0000313" key="2">
    <source>
        <dbReference type="Proteomes" id="UP000618733"/>
    </source>
</evidence>
<accession>A0A934QCP2</accession>
<dbReference type="PANTHER" id="PTHR36175:SF1">
    <property type="entry name" value="CYANOPHYCINASE"/>
    <property type="match status" value="1"/>
</dbReference>
<organism evidence="1 2">
    <name type="scientific">Leucobacter edaphi</name>
    <dbReference type="NCBI Taxonomy" id="2796472"/>
    <lineage>
        <taxon>Bacteria</taxon>
        <taxon>Bacillati</taxon>
        <taxon>Actinomycetota</taxon>
        <taxon>Actinomycetes</taxon>
        <taxon>Micrococcales</taxon>
        <taxon>Microbacteriaceae</taxon>
        <taxon>Leucobacter</taxon>
    </lineage>
</organism>
<comment type="caution">
    <text evidence="1">The sequence shown here is derived from an EMBL/GenBank/DDBJ whole genome shotgun (WGS) entry which is preliminary data.</text>
</comment>
<dbReference type="EMBL" id="JAEHOI010000007">
    <property type="protein sequence ID" value="MBK0422189.1"/>
    <property type="molecule type" value="Genomic_DNA"/>
</dbReference>
<sequence>MSAHIDHRRAEHAQAAGVRPAGALFLIGGALDEDPALIEPLAALLRDAGGDSDRPRVAVFTTASEPPAADSDLAHDAESDEADGAYYVRVFDRHGIEGVPIPVGVSPEPSCANATYSRRRAEHSDVATLVASCDGVFLGGGDQSHYLLALFRGSDVEPGSGEAGGRRETPVMTAIRELFESGGVVAGTSAGLAIQQGAGMVTGGTSELGWSHGARAGYEPDDELRFSLQGGFGFFPEGLLDSHFTEWNRVPRAIRLGSATGQQLVIGVDEHTALAYRPGDRIGDVVGSAGVNTIDLGELETDGTPASPAALGARWTRLMAGDRINFASGVITRASRERAGAGDGPVPAAASALWSDDDGGPRLLALAQALLESSSNVVVGDTAEADAPGFRITLARDERTTRTDAGGFSQLRVSITPKPHHG</sequence>
<protein>
    <submittedName>
        <fullName evidence="1">Cyanophycinase</fullName>
    </submittedName>
</protein>
<evidence type="ECO:0000313" key="1">
    <source>
        <dbReference type="EMBL" id="MBK0422189.1"/>
    </source>
</evidence>
<dbReference type="AlphaFoldDB" id="A0A934QCP2"/>
<dbReference type="PANTHER" id="PTHR36175">
    <property type="entry name" value="CYANOPHYCINASE"/>
    <property type="match status" value="1"/>
</dbReference>
<reference evidence="1" key="1">
    <citation type="submission" date="2020-12" db="EMBL/GenBank/DDBJ databases">
        <title>Leucobacter sp. CAS2, isolated from Chromium sludge.</title>
        <authorList>
            <person name="Xu Z."/>
        </authorList>
    </citation>
    <scope>NUCLEOTIDE SEQUENCE</scope>
    <source>
        <strain evidence="1">CSA2</strain>
    </source>
</reference>